<dbReference type="EMBL" id="CAFBNI010000065">
    <property type="protein sequence ID" value="CAB4946672.1"/>
    <property type="molecule type" value="Genomic_DNA"/>
</dbReference>
<gene>
    <name evidence="1" type="ORF">UFOPK3783_00619</name>
</gene>
<sequence>MATSPTFAPRAPGSADVVASGIGARFAALRASVINSAVLVAVPLGASALFGWCNSIISTDSKCFAACAANCIINTAPSPKLGAISAPTFAFFANSSFTLASLALSKPVVPTTTFIPLLIANSKLAITESGCVKSTTTSAPLVFKDSIESPRSKAATSSRSVAAFMVATVCAPIFPFAPSTPTLIIGLPFRKLSRSYTVPLRQA</sequence>
<name>A0A6J7JXA5_9ZZZZ</name>
<reference evidence="1" key="1">
    <citation type="submission" date="2020-05" db="EMBL/GenBank/DDBJ databases">
        <authorList>
            <person name="Chiriac C."/>
            <person name="Salcher M."/>
            <person name="Ghai R."/>
            <person name="Kavagutti S V."/>
        </authorList>
    </citation>
    <scope>NUCLEOTIDE SEQUENCE</scope>
</reference>
<organism evidence="1">
    <name type="scientific">freshwater metagenome</name>
    <dbReference type="NCBI Taxonomy" id="449393"/>
    <lineage>
        <taxon>unclassified sequences</taxon>
        <taxon>metagenomes</taxon>
        <taxon>ecological metagenomes</taxon>
    </lineage>
</organism>
<protein>
    <submittedName>
        <fullName evidence="1">Unannotated protein</fullName>
    </submittedName>
</protein>
<dbReference type="AlphaFoldDB" id="A0A6J7JXA5"/>
<proteinExistence type="predicted"/>
<evidence type="ECO:0000313" key="1">
    <source>
        <dbReference type="EMBL" id="CAB4946672.1"/>
    </source>
</evidence>
<accession>A0A6J7JXA5</accession>